<evidence type="ECO:0000256" key="3">
    <source>
        <dbReference type="ARBA" id="ARBA00038984"/>
    </source>
</evidence>
<comment type="caution">
    <text evidence="8">The sequence shown here is derived from an EMBL/GenBank/DDBJ whole genome shotgun (WGS) entry which is preliminary data.</text>
</comment>
<evidence type="ECO:0000256" key="5">
    <source>
        <dbReference type="ARBA" id="ARBA00049233"/>
    </source>
</evidence>
<sequence length="435" mass="48804">MVFDIVYRIWYGFINPPASTKKDDAIRFGLLGASNIAPVALIAPATSNSEVIIAAVAARDRDRAEKYAKKHNIPIVHSTYEDLLDDPSIDAIYIALPDSTHYEWALRSLAAKKHVLLEKPSCSNATEARALFTHPLATKPGAPVLLEAFHYRFHPAWQTFLDLIHKAPQAGKIKSVSAEQYFPKYAFGATDIRWQYELSGGCMMDFGTYPMNLLRQVLKEEPTEETLSAEGRRVSFPGLPFKEQVDEAMRATYVTSSGAVGKMNADLRFAGGWPVLPGFLSSNLPSIAWPKCEVECDEKEVEVDAGEEGGGRSCFVRRKVVIWNHLMPSIYHRIDVEDTYSVRRGNEVLRTWKDARNLNAYTWSAGDKRAGTSGVGKEWWSTYFYQLEEFVNRVKGRSGTGVWVDGEDSIKQMEAIDLVYKKAGMKARPTSEFQL</sequence>
<dbReference type="Gene3D" id="3.30.360.10">
    <property type="entry name" value="Dihydrodipicolinate Reductase, domain 2"/>
    <property type="match status" value="1"/>
</dbReference>
<dbReference type="GO" id="GO:0000166">
    <property type="term" value="F:nucleotide binding"/>
    <property type="evidence" value="ECO:0007669"/>
    <property type="project" value="InterPro"/>
</dbReference>
<evidence type="ECO:0000256" key="2">
    <source>
        <dbReference type="ARBA" id="ARBA00023002"/>
    </source>
</evidence>
<dbReference type="SUPFAM" id="SSF55347">
    <property type="entry name" value="Glyceraldehyde-3-phosphate dehydrogenase-like, C-terminal domain"/>
    <property type="match status" value="1"/>
</dbReference>
<protein>
    <recommendedName>
        <fullName evidence="3">D-xylose 1-dehydrogenase (NADP(+), D-xylono-1,5-lactone-forming)</fullName>
        <ecNumber evidence="3">1.1.1.179</ecNumber>
    </recommendedName>
    <alternativeName>
        <fullName evidence="4">D-xylose-NADP dehydrogenase</fullName>
    </alternativeName>
</protein>
<evidence type="ECO:0000256" key="1">
    <source>
        <dbReference type="ARBA" id="ARBA00010928"/>
    </source>
</evidence>
<evidence type="ECO:0000259" key="7">
    <source>
        <dbReference type="Pfam" id="PF22725"/>
    </source>
</evidence>
<keyword evidence="9" id="KW-1185">Reference proteome</keyword>
<evidence type="ECO:0000256" key="4">
    <source>
        <dbReference type="ARBA" id="ARBA00042988"/>
    </source>
</evidence>
<accession>A0AAD6GLT1</accession>
<dbReference type="EC" id="1.1.1.179" evidence="3"/>
<comment type="catalytic activity">
    <reaction evidence="5">
        <text>D-xylose + NADP(+) = D-xylono-1,5-lactone + NADPH + H(+)</text>
        <dbReference type="Rhea" id="RHEA:22000"/>
        <dbReference type="ChEBI" id="CHEBI:15378"/>
        <dbReference type="ChEBI" id="CHEBI:15867"/>
        <dbReference type="ChEBI" id="CHEBI:53455"/>
        <dbReference type="ChEBI" id="CHEBI:57783"/>
        <dbReference type="ChEBI" id="CHEBI:58349"/>
        <dbReference type="EC" id="1.1.1.179"/>
    </reaction>
</comment>
<feature type="domain" description="Gfo/Idh/MocA-like oxidoreductase N-terminal" evidence="6">
    <location>
        <begin position="26"/>
        <end position="133"/>
    </location>
</feature>
<organism evidence="8 9">
    <name type="scientific">Penicillium frequentans</name>
    <dbReference type="NCBI Taxonomy" id="3151616"/>
    <lineage>
        <taxon>Eukaryota</taxon>
        <taxon>Fungi</taxon>
        <taxon>Dikarya</taxon>
        <taxon>Ascomycota</taxon>
        <taxon>Pezizomycotina</taxon>
        <taxon>Eurotiomycetes</taxon>
        <taxon>Eurotiomycetidae</taxon>
        <taxon>Eurotiales</taxon>
        <taxon>Aspergillaceae</taxon>
        <taxon>Penicillium</taxon>
    </lineage>
</organism>
<dbReference type="InterPro" id="IPR050984">
    <property type="entry name" value="Gfo/Idh/MocA_domain"/>
</dbReference>
<dbReference type="GO" id="GO:0047837">
    <property type="term" value="F:D-xylose 1-dehydrogenase (NADP+) activity"/>
    <property type="evidence" value="ECO:0007669"/>
    <property type="project" value="UniProtKB-EC"/>
</dbReference>
<dbReference type="SUPFAM" id="SSF51735">
    <property type="entry name" value="NAD(P)-binding Rossmann-fold domains"/>
    <property type="match status" value="1"/>
</dbReference>
<dbReference type="PANTHER" id="PTHR22604">
    <property type="entry name" value="OXIDOREDUCTASES"/>
    <property type="match status" value="1"/>
</dbReference>
<evidence type="ECO:0000313" key="9">
    <source>
        <dbReference type="Proteomes" id="UP001220324"/>
    </source>
</evidence>
<evidence type="ECO:0000313" key="8">
    <source>
        <dbReference type="EMBL" id="KAJ5557028.1"/>
    </source>
</evidence>
<keyword evidence="2" id="KW-0560">Oxidoreductase</keyword>
<dbReference type="Proteomes" id="UP001220324">
    <property type="component" value="Unassembled WGS sequence"/>
</dbReference>
<dbReference type="InterPro" id="IPR036291">
    <property type="entry name" value="NAD(P)-bd_dom_sf"/>
</dbReference>
<dbReference type="Pfam" id="PF01408">
    <property type="entry name" value="GFO_IDH_MocA"/>
    <property type="match status" value="1"/>
</dbReference>
<feature type="domain" description="GFO/IDH/MocA-like oxidoreductase" evidence="7">
    <location>
        <begin position="170"/>
        <end position="273"/>
    </location>
</feature>
<dbReference type="Pfam" id="PF22725">
    <property type="entry name" value="GFO_IDH_MocA_C3"/>
    <property type="match status" value="1"/>
</dbReference>
<dbReference type="AlphaFoldDB" id="A0AAD6GLT1"/>
<dbReference type="Gene3D" id="3.40.50.720">
    <property type="entry name" value="NAD(P)-binding Rossmann-like Domain"/>
    <property type="match status" value="1"/>
</dbReference>
<comment type="similarity">
    <text evidence="1">Belongs to the Gfo/Idh/MocA family.</text>
</comment>
<dbReference type="InterPro" id="IPR000683">
    <property type="entry name" value="Gfo/Idh/MocA-like_OxRdtase_N"/>
</dbReference>
<proteinExistence type="inferred from homology"/>
<reference evidence="8 9" key="1">
    <citation type="journal article" date="2023" name="IMA Fungus">
        <title>Comparative genomic study of the Penicillium genus elucidates a diverse pangenome and 15 lateral gene transfer events.</title>
        <authorList>
            <person name="Petersen C."/>
            <person name="Sorensen T."/>
            <person name="Nielsen M.R."/>
            <person name="Sondergaard T.E."/>
            <person name="Sorensen J.L."/>
            <person name="Fitzpatrick D.A."/>
            <person name="Frisvad J.C."/>
            <person name="Nielsen K.L."/>
        </authorList>
    </citation>
    <scope>NUCLEOTIDE SEQUENCE [LARGE SCALE GENOMIC DNA]</scope>
    <source>
        <strain evidence="8 9">IBT 35679</strain>
    </source>
</reference>
<name>A0AAD6GLT1_9EURO</name>
<dbReference type="PANTHER" id="PTHR22604:SF105">
    <property type="entry name" value="TRANS-1,2-DIHYDROBENZENE-1,2-DIOL DEHYDROGENASE"/>
    <property type="match status" value="1"/>
</dbReference>
<dbReference type="EMBL" id="JAQIZZ010000001">
    <property type="protein sequence ID" value="KAJ5557028.1"/>
    <property type="molecule type" value="Genomic_DNA"/>
</dbReference>
<gene>
    <name evidence="8" type="ORF">N7494_000943</name>
</gene>
<evidence type="ECO:0000259" key="6">
    <source>
        <dbReference type="Pfam" id="PF01408"/>
    </source>
</evidence>
<dbReference type="InterPro" id="IPR055170">
    <property type="entry name" value="GFO_IDH_MocA-like_dom"/>
</dbReference>